<keyword evidence="2 4" id="KW-0442">Lipid degradation</keyword>
<protein>
    <recommendedName>
        <fullName evidence="5">PNPLA domain-containing protein</fullName>
    </recommendedName>
</protein>
<feature type="domain" description="PNPLA" evidence="5">
    <location>
        <begin position="32"/>
        <end position="201"/>
    </location>
</feature>
<evidence type="ECO:0000313" key="7">
    <source>
        <dbReference type="Proteomes" id="UP001501598"/>
    </source>
</evidence>
<name>A0ABP8RTN5_9PSEU</name>
<dbReference type="PROSITE" id="PS51635">
    <property type="entry name" value="PNPLA"/>
    <property type="match status" value="1"/>
</dbReference>
<sequence length="329" mass="35062">MEGDDEVLRALFRRRDAGSRAGNRTDGHRIALVVGGGGMRGAYAGGMVWALEQAGLTAGFDVAYGASAGAFVATAALLGHGHDASRIFPDDMARPAFVDPRRLGRAPMVSLDHLIHHVLVHVKPTDWDALRDSPAPLKVMVTDVDDMTPHVLEGLPTAADWRLAMRATAAIPFLTGPPVELHGRRWVDGSIADPLPVARALHDGATHVLALLTRTLPELRRTAPANPWWARGLDRLVPGLGAMTQDVWRYAESLTLLSDAAHPGRGDSHLQAIAPQHSAGIRGLTTDPVRVERASHLGHAAAVAALRRVDPGISFGPDEYSSPGRSTPP</sequence>
<comment type="caution">
    <text evidence="6">The sequence shown here is derived from an EMBL/GenBank/DDBJ whole genome shotgun (WGS) entry which is preliminary data.</text>
</comment>
<dbReference type="Proteomes" id="UP001501598">
    <property type="component" value="Unassembled WGS sequence"/>
</dbReference>
<dbReference type="InterPro" id="IPR037483">
    <property type="entry name" value="YjjU-like"/>
</dbReference>
<gene>
    <name evidence="6" type="ORF">GCM10023175_32630</name>
</gene>
<feature type="active site" description="Proton acceptor" evidence="4">
    <location>
        <position position="188"/>
    </location>
</feature>
<organism evidence="6 7">
    <name type="scientific">Pseudonocardia xishanensis</name>
    <dbReference type="NCBI Taxonomy" id="630995"/>
    <lineage>
        <taxon>Bacteria</taxon>
        <taxon>Bacillati</taxon>
        <taxon>Actinomycetota</taxon>
        <taxon>Actinomycetes</taxon>
        <taxon>Pseudonocardiales</taxon>
        <taxon>Pseudonocardiaceae</taxon>
        <taxon>Pseudonocardia</taxon>
    </lineage>
</organism>
<evidence type="ECO:0000256" key="4">
    <source>
        <dbReference type="PROSITE-ProRule" id="PRU01161"/>
    </source>
</evidence>
<feature type="short sequence motif" description="GXSXG" evidence="4">
    <location>
        <begin position="65"/>
        <end position="69"/>
    </location>
</feature>
<keyword evidence="3 4" id="KW-0443">Lipid metabolism</keyword>
<evidence type="ECO:0000313" key="6">
    <source>
        <dbReference type="EMBL" id="GAA4547761.1"/>
    </source>
</evidence>
<dbReference type="CDD" id="cd07208">
    <property type="entry name" value="Pat_hypo_Ecoli_yjju_like"/>
    <property type="match status" value="1"/>
</dbReference>
<dbReference type="InterPro" id="IPR016035">
    <property type="entry name" value="Acyl_Trfase/lysoPLipase"/>
</dbReference>
<comment type="caution">
    <text evidence="4">Lacks conserved residue(s) required for the propagation of feature annotation.</text>
</comment>
<keyword evidence="7" id="KW-1185">Reference proteome</keyword>
<dbReference type="PANTHER" id="PTHR14226">
    <property type="entry name" value="NEUROPATHY TARGET ESTERASE/SWISS CHEESE D.MELANOGASTER"/>
    <property type="match status" value="1"/>
</dbReference>
<evidence type="ECO:0000256" key="3">
    <source>
        <dbReference type="ARBA" id="ARBA00023098"/>
    </source>
</evidence>
<dbReference type="InterPro" id="IPR050301">
    <property type="entry name" value="NTE"/>
</dbReference>
<dbReference type="InterPro" id="IPR002641">
    <property type="entry name" value="PNPLA_dom"/>
</dbReference>
<dbReference type="SUPFAM" id="SSF52151">
    <property type="entry name" value="FabD/lysophospholipase-like"/>
    <property type="match status" value="1"/>
</dbReference>
<reference evidence="7" key="1">
    <citation type="journal article" date="2019" name="Int. J. Syst. Evol. Microbiol.">
        <title>The Global Catalogue of Microorganisms (GCM) 10K type strain sequencing project: providing services to taxonomists for standard genome sequencing and annotation.</title>
        <authorList>
            <consortium name="The Broad Institute Genomics Platform"/>
            <consortium name="The Broad Institute Genome Sequencing Center for Infectious Disease"/>
            <person name="Wu L."/>
            <person name="Ma J."/>
        </authorList>
    </citation>
    <scope>NUCLEOTIDE SEQUENCE [LARGE SCALE GENOMIC DNA]</scope>
    <source>
        <strain evidence="7">JCM 17906</strain>
    </source>
</reference>
<dbReference type="RefSeq" id="WP_345418515.1">
    <property type="nucleotide sequence ID" value="NZ_BAABGT010000038.1"/>
</dbReference>
<feature type="short sequence motif" description="GXGXXG" evidence="4">
    <location>
        <begin position="36"/>
        <end position="41"/>
    </location>
</feature>
<dbReference type="EMBL" id="BAABGT010000038">
    <property type="protein sequence ID" value="GAA4547761.1"/>
    <property type="molecule type" value="Genomic_DNA"/>
</dbReference>
<accession>A0ABP8RTN5</accession>
<dbReference type="Gene3D" id="3.40.1090.10">
    <property type="entry name" value="Cytosolic phospholipase A2 catalytic domain"/>
    <property type="match status" value="2"/>
</dbReference>
<dbReference type="PANTHER" id="PTHR14226:SF64">
    <property type="entry name" value="PNPLA DOMAIN-CONTAINING PROTEIN"/>
    <property type="match status" value="1"/>
</dbReference>
<evidence type="ECO:0000256" key="1">
    <source>
        <dbReference type="ARBA" id="ARBA00022801"/>
    </source>
</evidence>
<keyword evidence="1 4" id="KW-0378">Hydrolase</keyword>
<evidence type="ECO:0000256" key="2">
    <source>
        <dbReference type="ARBA" id="ARBA00022963"/>
    </source>
</evidence>
<feature type="active site" description="Nucleophile" evidence="4">
    <location>
        <position position="67"/>
    </location>
</feature>
<dbReference type="Pfam" id="PF01734">
    <property type="entry name" value="Patatin"/>
    <property type="match status" value="1"/>
</dbReference>
<proteinExistence type="predicted"/>
<evidence type="ECO:0000259" key="5">
    <source>
        <dbReference type="PROSITE" id="PS51635"/>
    </source>
</evidence>